<dbReference type="OrthoDB" id="5183255at2759"/>
<reference evidence="1" key="2">
    <citation type="submission" date="2020-05" db="EMBL/GenBank/DDBJ databases">
        <authorList>
            <person name="Kim H.-S."/>
            <person name="Proctor R.H."/>
            <person name="Brown D.W."/>
        </authorList>
    </citation>
    <scope>NUCLEOTIDE SEQUENCE</scope>
    <source>
        <strain evidence="1">NRRL 45417</strain>
    </source>
</reference>
<name>A0A8H4T865_9HYPO</name>
<dbReference type="AlphaFoldDB" id="A0A8H4T865"/>
<proteinExistence type="predicted"/>
<organism evidence="1 2">
    <name type="scientific">Fusarium gaditjirri</name>
    <dbReference type="NCBI Taxonomy" id="282569"/>
    <lineage>
        <taxon>Eukaryota</taxon>
        <taxon>Fungi</taxon>
        <taxon>Dikarya</taxon>
        <taxon>Ascomycota</taxon>
        <taxon>Pezizomycotina</taxon>
        <taxon>Sordariomycetes</taxon>
        <taxon>Hypocreomycetidae</taxon>
        <taxon>Hypocreales</taxon>
        <taxon>Nectriaceae</taxon>
        <taxon>Fusarium</taxon>
        <taxon>Fusarium nisikadoi species complex</taxon>
    </lineage>
</organism>
<keyword evidence="2" id="KW-1185">Reference proteome</keyword>
<evidence type="ECO:0000313" key="2">
    <source>
        <dbReference type="Proteomes" id="UP000604273"/>
    </source>
</evidence>
<reference evidence="1" key="1">
    <citation type="journal article" date="2020" name="BMC Genomics">
        <title>Correction to: Identification and distribution of gene clusters required for synthesis of sphingolipid metabolism inhibitors in diverse species of the filamentous fungus Fusarium.</title>
        <authorList>
            <person name="Kim H.S."/>
            <person name="Lohmar J.M."/>
            <person name="Busman M."/>
            <person name="Brown D.W."/>
            <person name="Naumann T.A."/>
            <person name="Divon H.H."/>
            <person name="Lysoe E."/>
            <person name="Uhlig S."/>
            <person name="Proctor R.H."/>
        </authorList>
    </citation>
    <scope>NUCLEOTIDE SEQUENCE</scope>
    <source>
        <strain evidence="1">NRRL 45417</strain>
    </source>
</reference>
<gene>
    <name evidence="1" type="ORF">FGADI_6331</name>
</gene>
<evidence type="ECO:0000313" key="1">
    <source>
        <dbReference type="EMBL" id="KAF4953061.1"/>
    </source>
</evidence>
<comment type="caution">
    <text evidence="1">The sequence shown here is derived from an EMBL/GenBank/DDBJ whole genome shotgun (WGS) entry which is preliminary data.</text>
</comment>
<accession>A0A8H4T865</accession>
<dbReference type="EMBL" id="JABFAI010000143">
    <property type="protein sequence ID" value="KAF4953061.1"/>
    <property type="molecule type" value="Genomic_DNA"/>
</dbReference>
<sequence length="83" mass="8861">MGAISSTVARDVATAVEFNGFNSKPNIAAVAECSLIQGKKFESSLSALTTIDALEDYLTEATQGTSGIPIKYYLKDINQKMLV</sequence>
<dbReference type="Proteomes" id="UP000604273">
    <property type="component" value="Unassembled WGS sequence"/>
</dbReference>
<protein>
    <submittedName>
        <fullName evidence="1">Uncharacterized protein</fullName>
    </submittedName>
</protein>